<dbReference type="GO" id="GO:0050660">
    <property type="term" value="F:flavin adenine dinucleotide binding"/>
    <property type="evidence" value="ECO:0007669"/>
    <property type="project" value="TreeGrafter"/>
</dbReference>
<sequence length="548" mass="62285">MISPRLRTIFWAMSLTTVIARQILFDSSDDSSSRWTTFPHAITRVAVVGAGPAGLQAAAHLRAANLTVRLFERAPSPGGNWFYTEDTPTREGYPNGTAEKDEKVPKTLPARIFYEEGEDGIRLDDRWTEHWQPRPVWYDLHTNTPTTMTELPGVKYSPNTPWSVSVHDVQRHVRAYASLHGLNSNDPPIPPSSTPIASYSTRVESIKKCNHTSTWTLTMRRIERLQEPKRVRVDFWTEEFDAVVVSTGRYTTPYVPAIEGIGNWSKAVEHGMYSMYHSQSFRHPERYSGKTVLIVGASISATEIARAIVPFTDRLIASVRSNSVAQGRGLDILLSFPEKTEIVPEILSFEPLKGDDAGIRAGIIHLLNGTTLTGIDEIILATGYRSNTFLPDLVNPRTLSNLHWTGHYIDDPTLAYTSLGRPWTHGRYQSYGLAKVWTGTARLPNQKQMWQDYQARKYQFGIPLDVFPQEAQIRQFVAWLNAEALEFGGQFVDPLPVETRETFAYFVNAHWKQDWLMLENYTWFDNLPSSEWPKPWGSETEQVKDVLW</sequence>
<reference evidence="5" key="1">
    <citation type="submission" date="2023-03" db="EMBL/GenBank/DDBJ databases">
        <title>Massive genome expansion in bonnet fungi (Mycena s.s.) driven by repeated elements and novel gene families across ecological guilds.</title>
        <authorList>
            <consortium name="Lawrence Berkeley National Laboratory"/>
            <person name="Harder C.B."/>
            <person name="Miyauchi S."/>
            <person name="Viragh M."/>
            <person name="Kuo A."/>
            <person name="Thoen E."/>
            <person name="Andreopoulos B."/>
            <person name="Lu D."/>
            <person name="Skrede I."/>
            <person name="Drula E."/>
            <person name="Henrissat B."/>
            <person name="Morin E."/>
            <person name="Kohler A."/>
            <person name="Barry K."/>
            <person name="LaButti K."/>
            <person name="Morin E."/>
            <person name="Salamov A."/>
            <person name="Lipzen A."/>
            <person name="Mereny Z."/>
            <person name="Hegedus B."/>
            <person name="Baldrian P."/>
            <person name="Stursova M."/>
            <person name="Weitz H."/>
            <person name="Taylor A."/>
            <person name="Grigoriev I.V."/>
            <person name="Nagy L.G."/>
            <person name="Martin F."/>
            <person name="Kauserud H."/>
        </authorList>
    </citation>
    <scope>NUCLEOTIDE SEQUENCE</scope>
    <source>
        <strain evidence="5">CBHHK188m</strain>
    </source>
</reference>
<dbReference type="InterPro" id="IPR036188">
    <property type="entry name" value="FAD/NAD-bd_sf"/>
</dbReference>
<dbReference type="Gene3D" id="3.50.50.60">
    <property type="entry name" value="FAD/NAD(P)-binding domain"/>
    <property type="match status" value="2"/>
</dbReference>
<dbReference type="PANTHER" id="PTHR43539:SF78">
    <property type="entry name" value="FLAVIN-CONTAINING MONOOXYGENASE"/>
    <property type="match status" value="1"/>
</dbReference>
<evidence type="ECO:0000313" key="5">
    <source>
        <dbReference type="EMBL" id="KAJ7730490.1"/>
    </source>
</evidence>
<feature type="region of interest" description="Disordered" evidence="2">
    <location>
        <begin position="81"/>
        <end position="102"/>
    </location>
</feature>
<dbReference type="InterPro" id="IPR050982">
    <property type="entry name" value="Auxin_biosynth/cation_transpt"/>
</dbReference>
<proteinExistence type="predicted"/>
<dbReference type="Proteomes" id="UP001215280">
    <property type="component" value="Unassembled WGS sequence"/>
</dbReference>
<keyword evidence="3" id="KW-0732">Signal</keyword>
<accession>A0AAD7MTX1</accession>
<organism evidence="5 6">
    <name type="scientific">Mycena maculata</name>
    <dbReference type="NCBI Taxonomy" id="230809"/>
    <lineage>
        <taxon>Eukaryota</taxon>
        <taxon>Fungi</taxon>
        <taxon>Dikarya</taxon>
        <taxon>Basidiomycota</taxon>
        <taxon>Agaricomycotina</taxon>
        <taxon>Agaricomycetes</taxon>
        <taxon>Agaricomycetidae</taxon>
        <taxon>Agaricales</taxon>
        <taxon>Marasmiineae</taxon>
        <taxon>Mycenaceae</taxon>
        <taxon>Mycena</taxon>
    </lineage>
</organism>
<dbReference type="Pfam" id="PF07992">
    <property type="entry name" value="Pyr_redox_2"/>
    <property type="match status" value="1"/>
</dbReference>
<evidence type="ECO:0000256" key="3">
    <source>
        <dbReference type="SAM" id="SignalP"/>
    </source>
</evidence>
<feature type="domain" description="FAD/NAD(P)-binding" evidence="4">
    <location>
        <begin position="44"/>
        <end position="308"/>
    </location>
</feature>
<evidence type="ECO:0000256" key="2">
    <source>
        <dbReference type="SAM" id="MobiDB-lite"/>
    </source>
</evidence>
<keyword evidence="6" id="KW-1185">Reference proteome</keyword>
<keyword evidence="1" id="KW-0560">Oxidoreductase</keyword>
<gene>
    <name evidence="5" type="ORF">DFH07DRAFT_848740</name>
</gene>
<dbReference type="PRINTS" id="PR00419">
    <property type="entry name" value="ADXRDTASE"/>
</dbReference>
<evidence type="ECO:0000313" key="6">
    <source>
        <dbReference type="Proteomes" id="UP001215280"/>
    </source>
</evidence>
<dbReference type="InterPro" id="IPR023753">
    <property type="entry name" value="FAD/NAD-binding_dom"/>
</dbReference>
<comment type="caution">
    <text evidence="5">The sequence shown here is derived from an EMBL/GenBank/DDBJ whole genome shotgun (WGS) entry which is preliminary data.</text>
</comment>
<evidence type="ECO:0000259" key="4">
    <source>
        <dbReference type="Pfam" id="PF07992"/>
    </source>
</evidence>
<dbReference type="EMBL" id="JARJLG010000190">
    <property type="protein sequence ID" value="KAJ7730490.1"/>
    <property type="molecule type" value="Genomic_DNA"/>
</dbReference>
<dbReference type="GO" id="GO:0004497">
    <property type="term" value="F:monooxygenase activity"/>
    <property type="evidence" value="ECO:0007669"/>
    <property type="project" value="TreeGrafter"/>
</dbReference>
<dbReference type="SUPFAM" id="SSF51905">
    <property type="entry name" value="FAD/NAD(P)-binding domain"/>
    <property type="match status" value="1"/>
</dbReference>
<evidence type="ECO:0000256" key="1">
    <source>
        <dbReference type="ARBA" id="ARBA00023002"/>
    </source>
</evidence>
<name>A0AAD7MTX1_9AGAR</name>
<feature type="chain" id="PRO_5042236108" evidence="3">
    <location>
        <begin position="21"/>
        <end position="548"/>
    </location>
</feature>
<feature type="signal peptide" evidence="3">
    <location>
        <begin position="1"/>
        <end position="20"/>
    </location>
</feature>
<dbReference type="AlphaFoldDB" id="A0AAD7MTX1"/>
<protein>
    <submittedName>
        <fullName evidence="5">FAD/NAD-P-binding domain-containing protein</fullName>
    </submittedName>
</protein>
<dbReference type="PANTHER" id="PTHR43539">
    <property type="entry name" value="FLAVIN-BINDING MONOOXYGENASE-LIKE PROTEIN (AFU_ORTHOLOGUE AFUA_4G09220)"/>
    <property type="match status" value="1"/>
</dbReference>